<evidence type="ECO:0000256" key="16">
    <source>
        <dbReference type="ARBA" id="ARBA00023303"/>
    </source>
</evidence>
<evidence type="ECO:0000256" key="21">
    <source>
        <dbReference type="RuleBase" id="RU368044"/>
    </source>
</evidence>
<evidence type="ECO:0000256" key="7">
    <source>
        <dbReference type="ARBA" id="ARBA00022692"/>
    </source>
</evidence>
<feature type="coiled-coil region" evidence="22">
    <location>
        <begin position="2614"/>
        <end position="2662"/>
    </location>
</feature>
<comment type="similarity">
    <text evidence="3 21">Belongs to the InsP3 receptor family.</text>
</comment>
<reference evidence="25" key="2">
    <citation type="submission" date="2025-09" db="UniProtKB">
        <authorList>
            <consortium name="Ensembl"/>
        </authorList>
    </citation>
    <scope>IDENTIFICATION</scope>
</reference>
<accession>A0A8C8AQU1</accession>
<dbReference type="InterPro" id="IPR013662">
    <property type="entry name" value="RIH_assoc-dom"/>
</dbReference>
<dbReference type="SUPFAM" id="SSF100909">
    <property type="entry name" value="IP3 receptor type 1 binding core, domain 2"/>
    <property type="match status" value="2"/>
</dbReference>
<feature type="transmembrane region" description="Helical" evidence="21">
    <location>
        <begin position="2504"/>
        <end position="2527"/>
    </location>
</feature>
<dbReference type="InterPro" id="IPR000699">
    <property type="entry name" value="RIH_dom"/>
</dbReference>
<keyword evidence="7 21" id="KW-0812">Transmembrane</keyword>
<dbReference type="InterPro" id="IPR035910">
    <property type="entry name" value="RyR/IP3R_RIH_dom_sf"/>
</dbReference>
<keyword evidence="6 21" id="KW-0107">Calcium channel</keyword>
<keyword evidence="16 21" id="KW-0407">Ion channel</keyword>
<dbReference type="Pfam" id="PF08454">
    <property type="entry name" value="RIH_assoc"/>
    <property type="match status" value="1"/>
</dbReference>
<dbReference type="InterPro" id="IPR036300">
    <property type="entry name" value="MIR_dom_sf"/>
</dbReference>
<keyword evidence="10 21" id="KW-0106">Calcium</keyword>
<evidence type="ECO:0000256" key="5">
    <source>
        <dbReference type="ARBA" id="ARBA00022568"/>
    </source>
</evidence>
<evidence type="ECO:0000256" key="22">
    <source>
        <dbReference type="SAM" id="Coils"/>
    </source>
</evidence>
<evidence type="ECO:0000256" key="2">
    <source>
        <dbReference type="ARBA" id="ARBA00004638"/>
    </source>
</evidence>
<keyword evidence="9 21" id="KW-0256">Endoplasmic reticulum</keyword>
<feature type="domain" description="MIR" evidence="24">
    <location>
        <begin position="219"/>
        <end position="275"/>
    </location>
</feature>
<dbReference type="GO" id="GO:0051209">
    <property type="term" value="P:release of sequestered calcium ion into cytosol"/>
    <property type="evidence" value="ECO:0007669"/>
    <property type="project" value="UniProtKB-UniRule"/>
</dbReference>
<evidence type="ECO:0000256" key="14">
    <source>
        <dbReference type="ARBA" id="ARBA00023170"/>
    </source>
</evidence>
<comment type="function">
    <text evidence="19">Inositol 1,4,5-trisphosphate-gated calcium channel that upon inositol 1,4,5-trisphosphate binding transports calcium from the endoplasmic reticulum lumen to cytoplasm. Exists in two states; a long-lived closed state where the channel is essentially 'parked' with only very rare visits to an open state and that ligands facilitate the transition from the 'parked' state into a 'drive' mode represented by periods of bursting activity.</text>
</comment>
<dbReference type="GO" id="GO:0005789">
    <property type="term" value="C:endoplasmic reticulum membrane"/>
    <property type="evidence" value="ECO:0007669"/>
    <property type="project" value="UniProtKB-SubCell"/>
</dbReference>
<dbReference type="FunFam" id="2.80.10.50:FF:000005">
    <property type="entry name" value="Inositol 1,4,5-trisphosphate receptor type 2"/>
    <property type="match status" value="1"/>
</dbReference>
<dbReference type="Pfam" id="PF02815">
    <property type="entry name" value="MIR"/>
    <property type="match status" value="1"/>
</dbReference>
<evidence type="ECO:0000256" key="6">
    <source>
        <dbReference type="ARBA" id="ARBA00022673"/>
    </source>
</evidence>
<evidence type="ECO:0000256" key="18">
    <source>
        <dbReference type="ARBA" id="ARBA00036634"/>
    </source>
</evidence>
<evidence type="ECO:0000256" key="13">
    <source>
        <dbReference type="ARBA" id="ARBA00023136"/>
    </source>
</evidence>
<keyword evidence="23" id="KW-0732">Signal</keyword>
<feature type="transmembrane region" description="Helical" evidence="21">
    <location>
        <begin position="2249"/>
        <end position="2268"/>
    </location>
</feature>
<dbReference type="InterPro" id="IPR005821">
    <property type="entry name" value="Ion_trans_dom"/>
</dbReference>
<evidence type="ECO:0000256" key="20">
    <source>
        <dbReference type="ARBA" id="ARBA00061937"/>
    </source>
</evidence>
<evidence type="ECO:0000256" key="11">
    <source>
        <dbReference type="ARBA" id="ARBA00022989"/>
    </source>
</evidence>
<reference evidence="25" key="1">
    <citation type="submission" date="2025-08" db="UniProtKB">
        <authorList>
            <consortium name="Ensembl"/>
        </authorList>
    </citation>
    <scope>IDENTIFICATION</scope>
</reference>
<dbReference type="PROSITE" id="PS50919">
    <property type="entry name" value="MIR"/>
    <property type="match status" value="2"/>
</dbReference>
<evidence type="ECO:0000256" key="3">
    <source>
        <dbReference type="ARBA" id="ARBA00009453"/>
    </source>
</evidence>
<feature type="transmembrane region" description="Helical" evidence="21">
    <location>
        <begin position="2382"/>
        <end position="2404"/>
    </location>
</feature>
<evidence type="ECO:0000256" key="19">
    <source>
        <dbReference type="ARBA" id="ARBA00059076"/>
    </source>
</evidence>
<dbReference type="InterPro" id="IPR014821">
    <property type="entry name" value="Ins145_P3_rcpt"/>
</dbReference>
<dbReference type="GO" id="GO:0070679">
    <property type="term" value="F:inositol 1,4,5 trisphosphate binding"/>
    <property type="evidence" value="ECO:0007669"/>
    <property type="project" value="UniProtKB-UniRule"/>
</dbReference>
<proteinExistence type="inferred from homology"/>
<evidence type="ECO:0000313" key="26">
    <source>
        <dbReference type="Proteomes" id="UP000694552"/>
    </source>
</evidence>
<organism evidence="25 26">
    <name type="scientific">Otus sunia</name>
    <name type="common">Oriental scops-owl</name>
    <dbReference type="NCBI Taxonomy" id="257818"/>
    <lineage>
        <taxon>Eukaryota</taxon>
        <taxon>Metazoa</taxon>
        <taxon>Chordata</taxon>
        <taxon>Craniata</taxon>
        <taxon>Vertebrata</taxon>
        <taxon>Euteleostomi</taxon>
        <taxon>Archelosauria</taxon>
        <taxon>Archosauria</taxon>
        <taxon>Dinosauria</taxon>
        <taxon>Saurischia</taxon>
        <taxon>Theropoda</taxon>
        <taxon>Coelurosauria</taxon>
        <taxon>Aves</taxon>
        <taxon>Neognathae</taxon>
        <taxon>Neoaves</taxon>
        <taxon>Telluraves</taxon>
        <taxon>Strigiformes</taxon>
        <taxon>Strigidae</taxon>
        <taxon>Otus</taxon>
    </lineage>
</organism>
<dbReference type="InterPro" id="IPR015925">
    <property type="entry name" value="Ryanodine_IP3_receptor"/>
</dbReference>
<feature type="domain" description="MIR" evidence="24">
    <location>
        <begin position="100"/>
        <end position="154"/>
    </location>
</feature>
<keyword evidence="8" id="KW-0677">Repeat</keyword>
<keyword evidence="5 21" id="KW-0109">Calcium transport</keyword>
<dbReference type="Gene3D" id="2.80.10.50">
    <property type="match status" value="2"/>
</dbReference>
<evidence type="ECO:0000256" key="12">
    <source>
        <dbReference type="ARBA" id="ARBA00023065"/>
    </source>
</evidence>
<evidence type="ECO:0000256" key="9">
    <source>
        <dbReference type="ARBA" id="ARBA00022824"/>
    </source>
</evidence>
<dbReference type="InterPro" id="IPR016093">
    <property type="entry name" value="MIR_motif"/>
</dbReference>
<keyword evidence="22" id="KW-0175">Coiled coil</keyword>
<keyword evidence="17" id="KW-0968">Cytoplasmic vesicle</keyword>
<keyword evidence="15 21" id="KW-1071">Ligand-gated ion channel</keyword>
<dbReference type="Pfam" id="PF01365">
    <property type="entry name" value="RYDR_ITPR"/>
    <property type="match status" value="2"/>
</dbReference>
<comment type="catalytic activity">
    <reaction evidence="18">
        <text>Ca(2+)(in) = Ca(2+)(out)</text>
        <dbReference type="Rhea" id="RHEA:29671"/>
        <dbReference type="ChEBI" id="CHEBI:29108"/>
    </reaction>
</comment>
<evidence type="ECO:0000259" key="24">
    <source>
        <dbReference type="PROSITE" id="PS50919"/>
    </source>
</evidence>
<evidence type="ECO:0000256" key="17">
    <source>
        <dbReference type="ARBA" id="ARBA00023329"/>
    </source>
</evidence>
<dbReference type="SUPFAM" id="SSF82109">
    <property type="entry name" value="MIR domain"/>
    <property type="match status" value="2"/>
</dbReference>
<dbReference type="FunFam" id="2.80.10.50:FF:000002">
    <property type="entry name" value="Inositol 1,4,5-trisphosphate receptor type 2"/>
    <property type="match status" value="1"/>
</dbReference>
<feature type="transmembrane region" description="Helical" evidence="21">
    <location>
        <begin position="2333"/>
        <end position="2361"/>
    </location>
</feature>
<dbReference type="Ensembl" id="ENSOSUT00000009776.1">
    <property type="protein sequence ID" value="ENSOSUP00000009444.1"/>
    <property type="gene ID" value="ENSOSUG00000002181.1"/>
</dbReference>
<keyword evidence="13 21" id="KW-0472">Membrane</keyword>
<feature type="chain" id="PRO_5034236687" description="Inositol 1,4,5-trisphosphate receptor" evidence="23">
    <location>
        <begin position="19"/>
        <end position="2664"/>
    </location>
</feature>
<dbReference type="Gene3D" id="1.25.10.30">
    <property type="entry name" value="IP3 receptor type 1 binding core, RIH domain"/>
    <property type="match status" value="1"/>
</dbReference>
<dbReference type="GO" id="GO:0005220">
    <property type="term" value="F:inositol 1,4,5-trisphosphate-gated calcium channel activity"/>
    <property type="evidence" value="ECO:0007669"/>
    <property type="project" value="UniProtKB-UniRule"/>
</dbReference>
<feature type="signal peptide" evidence="23">
    <location>
        <begin position="1"/>
        <end position="18"/>
    </location>
</feature>
<feature type="transmembrane region" description="Helical" evidence="21">
    <location>
        <begin position="2289"/>
        <end position="2313"/>
    </location>
</feature>
<evidence type="ECO:0000256" key="1">
    <source>
        <dbReference type="ARBA" id="ARBA00004477"/>
    </source>
</evidence>
<dbReference type="Gene3D" id="1.10.287.70">
    <property type="match status" value="1"/>
</dbReference>
<comment type="function">
    <text evidence="21">Receptor for inositol 1,4,5-trisphosphate, a second messenger that mediates the release of intracellular calcium.</text>
</comment>
<dbReference type="PANTHER" id="PTHR45816:SF3">
    <property type="entry name" value="INOSITOL 1,4,5-TRISPHOSPHATE RECEPTOR"/>
    <property type="match status" value="1"/>
</dbReference>
<keyword evidence="4 21" id="KW-0813">Transport</keyword>
<evidence type="ECO:0000256" key="8">
    <source>
        <dbReference type="ARBA" id="ARBA00022737"/>
    </source>
</evidence>
<sequence length="2664" mass="304605">NRRNHLSWLCLCNNFCFSRLVDDRCVVQPEAGDLANPPKKFRDCLFKVCPMNRYSAQKQYWKAKQAKQGNHTEAALLKKLQHAAELEQKQNESENRKLLGEIVKYSNVIQLLHIKSNKYLTVNKRLPALLEKNAMRVSLDPAGNEGSWFYIQPFWKLRSEGDNVVVGDKVVLMPVNAGQPLHASNIELLDNPGCKEVNAVNCNTSWKITLFMKFSSYRDDVLKGGDVVRLFHAEQEKFLTCDEYEKKQHIFLRTTLRQSATSATSSKALWEIEVVHHDPCRGGTGQWNSLFRFKHLATGNYLAAEVRMPIKHILVGFVDGDLPASKKKRQAGEKIMYTLVSVPHGNDIASLFELDATTLQRADCLVPRNSYVRLRHLCTNTWVTSTSIPIDTDEERPVMLKIGTCQTKEDKEAFAIVSVPLSEVRDLDFANDANKVLSSTVKKLENGTITQNERRFVTKLLEDLIFFVADVPNNGQEVLDVVITKPNRERQKLMREQNILAQIFGILKAPFKDKGEGSMLRLEDLGDQRYAPYKYMLRLCYRVLRHSQQDYRKNQEYIAKNFCVMQSQIGYDILAEDTITALLHNNRKLLEKHITAKEIETFVNLLRRNREPRFLDYLSDLCVSNTTAIPVTQELICKFMLSPGNADILIQTKLISTQMNNPLDCLVISDDIDEEEVWLYWIDSNKEPHGKAIRHLAQEAKEGTKADLEVLTYYRYQLNLFARMCLDRQYLAINQISAQLSVDLILRCMSDESLPYDLRASFCRLMLHMHVDRDPQESVVPVRYARLWTEIPTKITIHEYDSFTDSSRNEMKRKFALTMEFVEEYLKEVVNQPFSFGDKEKNKLTFEVVHLARNLIYFGFYSFSELLRLTRTLLAILDIVQVPVSSYFERLSKFQDGGNNVMRTIHGVGEMMTQMVLSRGSIFPISAPDVQPSIHPSKQASTSDSEDVIVMDTKLKIIEILQFILSVRLDYRISYMLSIYKREFGENNENVDCSTTSLPDTPGIASDEIAAQAETMFAGRKEKNAVQLDDEGGRTFLRVLIHLIMHDYPPLLSGALHLLFKHFSQRAEVLQAFKQVQLLVSNQDVDNYKQIKADLDQLRLTVEKSELWVEKSSNYESGEVGDNQTKGGEEPIEVGLKPLLLEFNKSNNYNIVKEILIRLSKLCIQNKKCRNQQQRLLKNMGAHLVVLDLLQIPYEKSDEKMNEVMNLAHTFLQNFCRGNPQNQVLLHKNLNLFLTPGLLEAESMRHIFMNNYLLCNEISERVVQHFVHCIETHGRHVEYLRFLQTIVKADGKYVKKCQDMVMTELINGGEDVLIFYNDRASFPVLLQMMCSERDRADESGPLAYHITLVELLAACTEGKNVYTEIKCNSLLPLDDIVRVVTHDDCIPEVKIAYVNFVNHCYVDTEVEMKEIYASNHIWKLFENFLVDMARVCNTTMDRKHADTSLEKYVTEPVMNIVSGFFNSPFSDNSTSLQTHQPVFIQLLQSAFRIYNCTWPNPTQKASVESCIKTLAEVAKNRGIAIPVDLDSQVNTLFMKSHSNMVQRAAMGWRMSARSGPRFKEALGGPSWDYRNIIEKLQDIVSSLEQQFTPMMQAEFSVLVDVLHSPELLFPEGSDARVRCGAFMSKLINHTKKLMEKEEKLCIKILQTLREMLDKKTNFAEEDLINYVSMLNSLLFKQRKLATTLISSIFIFLLKGNTLRKILLYRYFKGEYGSGMNGPLSANLDKSGITIFDIQCLLDKEGASELVIDVIVNTKNDRIFSEGILLGIALLEGGNTQTQYSTYQQLKEQKKSEKFFKVLYDRMKAAQQEIRSTVTVNTVDLGSKKKDDDSDLTISVPKKRVKDSTLHLKEGMKGQLTEASSATSKAYSVYRREMDPEIDLMGSGTDAANAEEKSTEETIISPAIAIMQPILRFLQLLCENHNRELQNFLRHQNNKTNYNLVCETLQFLDCICGSTTGGLGLLGLYINERNVALVNQTLESLTEYCQGPCHENQTCIATHESNGIDIIIALILNDINPLGKYCMDLVLQLKNNASKLLLAIMESRHDSENAERILFNMRPRELVDVMKNAYNQGLECDHEEENGDDGISPKDVGHNIYILAHQLARHNKTLQQMLKPGSDPDEGDEALRYYANHTAQIEIVRHDRTMEQIVFPVPNICEFLTRESKSRVFNTTERDEQGSKVNDFFQQTEDLYNEMKWQKKIRNNPPLFWFSRHISLWGSISFNLAVFINLAVALFYPFGDDGDEGTLSPLFSVLLWIAVAFCTAMLFFISKPVGIRPFLVSVILRSIYTIGLGPTLILLGAANLCNKIVFLVSFVGNRGTFTRGYRAVIMDMAFLYHVAYVLVCMLGLCVHEFFYSFLLFDLVYREETLLNVIKSVTRNGRSIILTAVLALILVYLFSIIGFLFLKDDFIMEVDRLKIRTPVAVTGERTAWDFLLIFDAVVPKTAALMFAGEEKEDGIERTCDTLLMCIVTVLNQGLRNGGGVGDVLRKPSKDEPLFAARVVYDLLFYFIVIIIVLNLIFGVIIDTFADLRSEKQKKEEILKTTCFICGLERDKFDNKTVSFEEHIKSEHNMWHYLYFIVLVKVKDPTEYTGPESYVAQMIVEKNLDWFPRMRAMSLVSNEGDSEQNEIRNLQERLETTMSLVKQLSSQLAELKEQVSALQWVAT</sequence>
<dbReference type="PRINTS" id="PR00779">
    <property type="entry name" value="INSP3RECEPTR"/>
</dbReference>
<comment type="subcellular location">
    <subcellularLocation>
        <location evidence="2">Cytoplasmic vesicle</location>
        <location evidence="2">Secretory vesicle membrane</location>
        <topology evidence="2">Multi-pass membrane protein</topology>
    </subcellularLocation>
    <subcellularLocation>
        <location evidence="1 21">Endoplasmic reticulum membrane</location>
        <topology evidence="1 21">Multi-pass membrane protein</topology>
    </subcellularLocation>
</comment>
<evidence type="ECO:0000256" key="15">
    <source>
        <dbReference type="ARBA" id="ARBA00023286"/>
    </source>
</evidence>
<evidence type="ECO:0000256" key="4">
    <source>
        <dbReference type="ARBA" id="ARBA00022448"/>
    </source>
</evidence>
<keyword evidence="14 21" id="KW-0675">Receptor</keyword>
<dbReference type="SMART" id="SM00472">
    <property type="entry name" value="MIR"/>
    <property type="match status" value="4"/>
</dbReference>
<dbReference type="PANTHER" id="PTHR45816">
    <property type="entry name" value="MIR DOMAIN-CONTAINING PROTEIN"/>
    <property type="match status" value="1"/>
</dbReference>
<keyword evidence="11 21" id="KW-1133">Transmembrane helix</keyword>
<evidence type="ECO:0000256" key="10">
    <source>
        <dbReference type="ARBA" id="ARBA00022837"/>
    </source>
</evidence>
<dbReference type="Pfam" id="PF08709">
    <property type="entry name" value="Ins145_P3_rec"/>
    <property type="match status" value="1"/>
</dbReference>
<dbReference type="Proteomes" id="UP000694552">
    <property type="component" value="Unplaced"/>
</dbReference>
<comment type="subunit">
    <text evidence="20">Homotetramer. Interacts with CABP1. Interacts with BOK; regulates ITPR2 expression. Interacts with BCL2L10. Interacts with TRPC4. Interacts with CHGA and CHGB.</text>
</comment>
<evidence type="ECO:0000256" key="23">
    <source>
        <dbReference type="SAM" id="SignalP"/>
    </source>
</evidence>
<dbReference type="GO" id="GO:0030658">
    <property type="term" value="C:transport vesicle membrane"/>
    <property type="evidence" value="ECO:0007669"/>
    <property type="project" value="UniProtKB-SubCell"/>
</dbReference>
<evidence type="ECO:0000313" key="25">
    <source>
        <dbReference type="Ensembl" id="ENSOSUP00000009444.1"/>
    </source>
</evidence>
<feature type="transmembrane region" description="Helical" evidence="21">
    <location>
        <begin position="2215"/>
        <end position="2237"/>
    </location>
</feature>
<dbReference type="Pfam" id="PF00520">
    <property type="entry name" value="Ion_trans"/>
    <property type="match status" value="1"/>
</dbReference>
<comment type="domain">
    <text evidence="21">The receptor contains a calcium channel in its C-terminal extremity. Its large N-terminal cytoplasmic region has the ligand-binding site in the N-terminus and modulatory sites in the middle portion immediately upstream of the channel region.</text>
</comment>
<dbReference type="InterPro" id="IPR000493">
    <property type="entry name" value="InsP3_rcpt"/>
</dbReference>
<keyword evidence="26" id="KW-1185">Reference proteome</keyword>
<dbReference type="FunFam" id="1.25.10.30:FF:000001">
    <property type="entry name" value="Inositol 1,4,5-trisphosphate receptor, type 2"/>
    <property type="match status" value="1"/>
</dbReference>
<keyword evidence="12 21" id="KW-0406">Ion transport</keyword>
<name>A0A8C8AQU1_9STRI</name>
<protein>
    <recommendedName>
        <fullName evidence="21">Inositol 1,4,5-trisphosphate receptor</fullName>
    </recommendedName>
</protein>